<evidence type="ECO:0000256" key="1">
    <source>
        <dbReference type="ARBA" id="ARBA00004514"/>
    </source>
</evidence>
<evidence type="ECO:0000256" key="4">
    <source>
        <dbReference type="ARBA" id="ARBA00044144"/>
    </source>
</evidence>
<dbReference type="Pfam" id="PF02020">
    <property type="entry name" value="W2"/>
    <property type="match status" value="1"/>
</dbReference>
<comment type="subunit">
    <text evidence="6">Component of the translation initiation factor 2B (eIF2B) complex which is a heterodecamer of two sets of five different subunits: alpha, beta, gamma, delta and epsilon. Subunits alpha, beta and delta comprise a regulatory subcomplex and subunits epsilon and gamma comprise a catalytic subcomplex. Within the complex, the hexameric regulatory complex resides at the center, with the two heterodimeric catalytic subcomplexes bound on opposite sides.</text>
</comment>
<dbReference type="Proteomes" id="UP000499080">
    <property type="component" value="Unassembled WGS sequence"/>
</dbReference>
<comment type="subcellular location">
    <subcellularLocation>
        <location evidence="1">Cytoplasm</location>
        <location evidence="1">Cytosol</location>
    </subcellularLocation>
</comment>
<organism evidence="9 10">
    <name type="scientific">Araneus ventricosus</name>
    <name type="common">Orbweaver spider</name>
    <name type="synonym">Epeira ventricosa</name>
    <dbReference type="NCBI Taxonomy" id="182803"/>
    <lineage>
        <taxon>Eukaryota</taxon>
        <taxon>Metazoa</taxon>
        <taxon>Ecdysozoa</taxon>
        <taxon>Arthropoda</taxon>
        <taxon>Chelicerata</taxon>
        <taxon>Arachnida</taxon>
        <taxon>Araneae</taxon>
        <taxon>Araneomorphae</taxon>
        <taxon>Entelegynae</taxon>
        <taxon>Araneoidea</taxon>
        <taxon>Araneidae</taxon>
        <taxon>Araneus</taxon>
    </lineage>
</organism>
<dbReference type="GO" id="GO:0003743">
    <property type="term" value="F:translation initiation factor activity"/>
    <property type="evidence" value="ECO:0007669"/>
    <property type="project" value="UniProtKB-KW"/>
</dbReference>
<keyword evidence="10" id="KW-1185">Reference proteome</keyword>
<reference evidence="9 10" key="1">
    <citation type="journal article" date="2019" name="Sci. Rep.">
        <title>Orb-weaving spider Araneus ventricosus genome elucidates the spidroin gene catalogue.</title>
        <authorList>
            <person name="Kono N."/>
            <person name="Nakamura H."/>
            <person name="Ohtoshi R."/>
            <person name="Moran D.A.P."/>
            <person name="Shinohara A."/>
            <person name="Yoshida Y."/>
            <person name="Fujiwara M."/>
            <person name="Mori M."/>
            <person name="Tomita M."/>
            <person name="Arakawa K."/>
        </authorList>
    </citation>
    <scope>NUCLEOTIDE SEQUENCE [LARGE SCALE GENOMIC DNA]</scope>
</reference>
<dbReference type="GO" id="GO:0005829">
    <property type="term" value="C:cytosol"/>
    <property type="evidence" value="ECO:0007669"/>
    <property type="project" value="UniProtKB-SubCell"/>
</dbReference>
<dbReference type="InterPro" id="IPR003307">
    <property type="entry name" value="W2_domain"/>
</dbReference>
<evidence type="ECO:0000256" key="5">
    <source>
        <dbReference type="ARBA" id="ARBA00044345"/>
    </source>
</evidence>
<feature type="region of interest" description="Disordered" evidence="7">
    <location>
        <begin position="70"/>
        <end position="120"/>
    </location>
</feature>
<proteinExistence type="inferred from homology"/>
<dbReference type="EMBL" id="BGPR01003133">
    <property type="protein sequence ID" value="GBM84120.1"/>
    <property type="molecule type" value="Genomic_DNA"/>
</dbReference>
<dbReference type="GO" id="GO:0031369">
    <property type="term" value="F:translation initiation factor binding"/>
    <property type="evidence" value="ECO:0007669"/>
    <property type="project" value="InterPro"/>
</dbReference>
<protein>
    <recommendedName>
        <fullName evidence="4">Translation initiation factor eIF2B subunit epsilon</fullName>
    </recommendedName>
    <alternativeName>
        <fullName evidence="5">eIF2B GDP-GTP exchange factor subunit epsilon</fullName>
    </alternativeName>
</protein>
<gene>
    <name evidence="9" type="primary">Eif2b5_0</name>
    <name evidence="9" type="ORF">AVEN_210429_1</name>
</gene>
<evidence type="ECO:0000256" key="2">
    <source>
        <dbReference type="ARBA" id="ARBA00007878"/>
    </source>
</evidence>
<sequence length="291" mass="32945">MLQVVIDENIVVPPLTRLQSEVFIDEDSFGEDDFDDDHKSDQDKTCDLNVVGKKGHGYICKVSVESDEEEEGVIEDVWGKPTDESIEDDDDESESLSSEILNPGEAVSDESEGGGYDDETNQFYNEVLESLQRGIEEKVNSENTILEINASKHAYNITIKEVNTLLLKALLKLPLESGQVSTPQQYLSSIKPSLQFFHPLVSKYIRSAESQLDCLSSIEDFMKSNEDISPALIKVIHFWYDKELLKESVIIKWFKDLSPESDKVRKQATTFITWLQTADEESSEEEESSED</sequence>
<name>A0A4Y2J2J2_ARAVE</name>
<dbReference type="SMART" id="SM00515">
    <property type="entry name" value="eIF5C"/>
    <property type="match status" value="1"/>
</dbReference>
<dbReference type="AlphaFoldDB" id="A0A4Y2J2J2"/>
<evidence type="ECO:0000256" key="3">
    <source>
        <dbReference type="ARBA" id="ARBA00022490"/>
    </source>
</evidence>
<dbReference type="GO" id="GO:0005085">
    <property type="term" value="F:guanyl-nucleotide exchange factor activity"/>
    <property type="evidence" value="ECO:0007669"/>
    <property type="project" value="InterPro"/>
</dbReference>
<keyword evidence="9" id="KW-0648">Protein biosynthesis</keyword>
<comment type="similarity">
    <text evidence="2">Belongs to the eIF-2B gamma/epsilon subunits family.</text>
</comment>
<dbReference type="PANTHER" id="PTHR45887">
    <property type="entry name" value="TRANSLATION INITIATION FACTOR EIF-2B SUBUNIT EPSILON"/>
    <property type="match status" value="1"/>
</dbReference>
<dbReference type="CDD" id="cd11558">
    <property type="entry name" value="W2_eIF2B_epsilon"/>
    <property type="match status" value="1"/>
</dbReference>
<dbReference type="OrthoDB" id="424572at2759"/>
<evidence type="ECO:0000313" key="10">
    <source>
        <dbReference type="Proteomes" id="UP000499080"/>
    </source>
</evidence>
<feature type="compositionally biased region" description="Acidic residues" evidence="7">
    <location>
        <begin position="84"/>
        <end position="94"/>
    </location>
</feature>
<dbReference type="InterPro" id="IPR044123">
    <property type="entry name" value="W2_eIF2B_epsilon"/>
</dbReference>
<dbReference type="FunFam" id="1.25.40.180:FF:000022">
    <property type="entry name" value="Translation initiation factor eIF-2B epsilon subunit"/>
    <property type="match status" value="1"/>
</dbReference>
<evidence type="ECO:0000256" key="6">
    <source>
        <dbReference type="ARBA" id="ARBA00046432"/>
    </source>
</evidence>
<feature type="compositionally biased region" description="Acidic residues" evidence="7">
    <location>
        <begin position="107"/>
        <end position="120"/>
    </location>
</feature>
<evidence type="ECO:0000256" key="7">
    <source>
        <dbReference type="SAM" id="MobiDB-lite"/>
    </source>
</evidence>
<dbReference type="InterPro" id="IPR016024">
    <property type="entry name" value="ARM-type_fold"/>
</dbReference>
<dbReference type="PROSITE" id="PS51363">
    <property type="entry name" value="W2"/>
    <property type="match status" value="1"/>
</dbReference>
<dbReference type="SUPFAM" id="SSF48371">
    <property type="entry name" value="ARM repeat"/>
    <property type="match status" value="1"/>
</dbReference>
<comment type="caution">
    <text evidence="9">The sequence shown here is derived from an EMBL/GenBank/DDBJ whole genome shotgun (WGS) entry which is preliminary data.</text>
</comment>
<dbReference type="GO" id="GO:0005851">
    <property type="term" value="C:eukaryotic translation initiation factor 2B complex"/>
    <property type="evidence" value="ECO:0007669"/>
    <property type="project" value="TreeGrafter"/>
</dbReference>
<dbReference type="PANTHER" id="PTHR45887:SF1">
    <property type="entry name" value="TRANSLATION INITIATION FACTOR EIF-2B SUBUNIT EPSILON"/>
    <property type="match status" value="1"/>
</dbReference>
<dbReference type="Gene3D" id="1.25.40.180">
    <property type="match status" value="1"/>
</dbReference>
<evidence type="ECO:0000259" key="8">
    <source>
        <dbReference type="PROSITE" id="PS51363"/>
    </source>
</evidence>
<accession>A0A4Y2J2J2</accession>
<keyword evidence="3" id="KW-0963">Cytoplasm</keyword>
<keyword evidence="9" id="KW-0396">Initiation factor</keyword>
<dbReference type="InterPro" id="IPR051956">
    <property type="entry name" value="eIF2B_epsilon"/>
</dbReference>
<evidence type="ECO:0000313" key="9">
    <source>
        <dbReference type="EMBL" id="GBM84120.1"/>
    </source>
</evidence>
<feature type="domain" description="W2" evidence="8">
    <location>
        <begin position="117"/>
        <end position="285"/>
    </location>
</feature>